<proteinExistence type="predicted"/>
<accession>A0A9P0Q732</accession>
<evidence type="ECO:0000313" key="1">
    <source>
        <dbReference type="EMBL" id="CAH2013223.1"/>
    </source>
</evidence>
<dbReference type="Proteomes" id="UP001152888">
    <property type="component" value="Unassembled WGS sequence"/>
</dbReference>
<protein>
    <submittedName>
        <fullName evidence="1">Uncharacterized protein</fullName>
    </submittedName>
</protein>
<name>A0A9P0Q732_ACAOB</name>
<dbReference type="EMBL" id="CAKOFQ010008295">
    <property type="protein sequence ID" value="CAH2013223.1"/>
    <property type="molecule type" value="Genomic_DNA"/>
</dbReference>
<comment type="caution">
    <text evidence="1">The sequence shown here is derived from an EMBL/GenBank/DDBJ whole genome shotgun (WGS) entry which is preliminary data.</text>
</comment>
<organism evidence="1 2">
    <name type="scientific">Acanthoscelides obtectus</name>
    <name type="common">Bean weevil</name>
    <name type="synonym">Bruchus obtectus</name>
    <dbReference type="NCBI Taxonomy" id="200917"/>
    <lineage>
        <taxon>Eukaryota</taxon>
        <taxon>Metazoa</taxon>
        <taxon>Ecdysozoa</taxon>
        <taxon>Arthropoda</taxon>
        <taxon>Hexapoda</taxon>
        <taxon>Insecta</taxon>
        <taxon>Pterygota</taxon>
        <taxon>Neoptera</taxon>
        <taxon>Endopterygota</taxon>
        <taxon>Coleoptera</taxon>
        <taxon>Polyphaga</taxon>
        <taxon>Cucujiformia</taxon>
        <taxon>Chrysomeloidea</taxon>
        <taxon>Chrysomelidae</taxon>
        <taxon>Bruchinae</taxon>
        <taxon>Bruchini</taxon>
        <taxon>Acanthoscelides</taxon>
    </lineage>
</organism>
<sequence length="33" mass="4081">MITLYSRGYPPRRSKKFDWYLYLERHVLTCSSL</sequence>
<reference evidence="1" key="1">
    <citation type="submission" date="2022-03" db="EMBL/GenBank/DDBJ databases">
        <authorList>
            <person name="Sayadi A."/>
        </authorList>
    </citation>
    <scope>NUCLEOTIDE SEQUENCE</scope>
</reference>
<dbReference type="AlphaFoldDB" id="A0A9P0Q732"/>
<evidence type="ECO:0000313" key="2">
    <source>
        <dbReference type="Proteomes" id="UP001152888"/>
    </source>
</evidence>
<keyword evidence="2" id="KW-1185">Reference proteome</keyword>
<gene>
    <name evidence="1" type="ORF">ACAOBT_LOCUS33331</name>
</gene>